<sequence>MNDSPARVWLMTSDDLAYDTTPTTTTTTTTLFRSNTTTPFSRTPFSTSGSALTVTHPSTYTRLRLWLTSLLRARIKPSEVVVARGVNQPLLKHDHLIESVLCKPALTGTRLSDSALTEASPY</sequence>
<reference evidence="1" key="1">
    <citation type="journal article" date="2021" name="Sci. Adv.">
        <title>The American lobster genome reveals insights on longevity, neural, and immune adaptations.</title>
        <authorList>
            <person name="Polinski J.M."/>
            <person name="Zimin A.V."/>
            <person name="Clark K.F."/>
            <person name="Kohn A.B."/>
            <person name="Sadowski N."/>
            <person name="Timp W."/>
            <person name="Ptitsyn A."/>
            <person name="Khanna P."/>
            <person name="Romanova D.Y."/>
            <person name="Williams P."/>
            <person name="Greenwood S.J."/>
            <person name="Moroz L.L."/>
            <person name="Walt D.R."/>
            <person name="Bodnar A.G."/>
        </authorList>
    </citation>
    <scope>NUCLEOTIDE SEQUENCE</scope>
    <source>
        <strain evidence="1">GMGI-L3</strain>
    </source>
</reference>
<organism evidence="1 2">
    <name type="scientific">Homarus americanus</name>
    <name type="common">American lobster</name>
    <dbReference type="NCBI Taxonomy" id="6706"/>
    <lineage>
        <taxon>Eukaryota</taxon>
        <taxon>Metazoa</taxon>
        <taxon>Ecdysozoa</taxon>
        <taxon>Arthropoda</taxon>
        <taxon>Crustacea</taxon>
        <taxon>Multicrustacea</taxon>
        <taxon>Malacostraca</taxon>
        <taxon>Eumalacostraca</taxon>
        <taxon>Eucarida</taxon>
        <taxon>Decapoda</taxon>
        <taxon>Pleocyemata</taxon>
        <taxon>Astacidea</taxon>
        <taxon>Nephropoidea</taxon>
        <taxon>Nephropidae</taxon>
        <taxon>Homarus</taxon>
    </lineage>
</organism>
<protein>
    <submittedName>
        <fullName evidence="1">Uncharacterized protein</fullName>
    </submittedName>
</protein>
<comment type="caution">
    <text evidence="1">The sequence shown here is derived from an EMBL/GenBank/DDBJ whole genome shotgun (WGS) entry which is preliminary data.</text>
</comment>
<dbReference type="Proteomes" id="UP000747542">
    <property type="component" value="Unassembled WGS sequence"/>
</dbReference>
<evidence type="ECO:0000313" key="2">
    <source>
        <dbReference type="Proteomes" id="UP000747542"/>
    </source>
</evidence>
<evidence type="ECO:0000313" key="1">
    <source>
        <dbReference type="EMBL" id="KAG7173463.1"/>
    </source>
</evidence>
<accession>A0A8J5TJS9</accession>
<dbReference type="EMBL" id="JAHLQT010009769">
    <property type="protein sequence ID" value="KAG7173463.1"/>
    <property type="molecule type" value="Genomic_DNA"/>
</dbReference>
<gene>
    <name evidence="1" type="ORF">Hamer_G025268</name>
</gene>
<proteinExistence type="predicted"/>
<keyword evidence="2" id="KW-1185">Reference proteome</keyword>
<name>A0A8J5TJS9_HOMAM</name>
<dbReference type="AlphaFoldDB" id="A0A8J5TJS9"/>